<keyword evidence="3" id="KW-1185">Reference proteome</keyword>
<reference evidence="2 3" key="1">
    <citation type="submission" date="2020-03" db="EMBL/GenBank/DDBJ databases">
        <title>WGS of actinomycetes isolated from Thailand.</title>
        <authorList>
            <person name="Thawai C."/>
        </authorList>
    </citation>
    <scope>NUCLEOTIDE SEQUENCE [LARGE SCALE GENOMIC DNA]</scope>
    <source>
        <strain evidence="2 3">FMUSA5-5</strain>
    </source>
</reference>
<accession>A0ABX1AW63</accession>
<dbReference type="Proteomes" id="UP000696294">
    <property type="component" value="Unassembled WGS sequence"/>
</dbReference>
<organism evidence="2 3">
    <name type="scientific">Nonomuraea composti</name>
    <dbReference type="NCBI Taxonomy" id="2720023"/>
    <lineage>
        <taxon>Bacteria</taxon>
        <taxon>Bacillati</taxon>
        <taxon>Actinomycetota</taxon>
        <taxon>Actinomycetes</taxon>
        <taxon>Streptosporangiales</taxon>
        <taxon>Streptosporangiaceae</taxon>
        <taxon>Nonomuraea</taxon>
    </lineage>
</organism>
<dbReference type="InterPro" id="IPR006311">
    <property type="entry name" value="TAT_signal"/>
</dbReference>
<name>A0ABX1AW63_9ACTN</name>
<evidence type="ECO:0000313" key="2">
    <source>
        <dbReference type="EMBL" id="NJP88417.1"/>
    </source>
</evidence>
<dbReference type="RefSeq" id="WP_168006514.1">
    <property type="nucleotide sequence ID" value="NZ_JAATEP010000002.1"/>
</dbReference>
<evidence type="ECO:0000256" key="1">
    <source>
        <dbReference type="SAM" id="SignalP"/>
    </source>
</evidence>
<feature type="signal peptide" evidence="1">
    <location>
        <begin position="1"/>
        <end position="25"/>
    </location>
</feature>
<dbReference type="PROSITE" id="PS51318">
    <property type="entry name" value="TAT"/>
    <property type="match status" value="1"/>
</dbReference>
<evidence type="ECO:0008006" key="4">
    <source>
        <dbReference type="Google" id="ProtNLM"/>
    </source>
</evidence>
<keyword evidence="1" id="KW-0732">Signal</keyword>
<dbReference type="EMBL" id="JAATEP010000002">
    <property type="protein sequence ID" value="NJP88417.1"/>
    <property type="molecule type" value="Genomic_DNA"/>
</dbReference>
<feature type="chain" id="PRO_5047386374" description="DUF732 domain-containing protein" evidence="1">
    <location>
        <begin position="26"/>
        <end position="101"/>
    </location>
</feature>
<evidence type="ECO:0000313" key="3">
    <source>
        <dbReference type="Proteomes" id="UP000696294"/>
    </source>
</evidence>
<gene>
    <name evidence="2" type="ORF">HCN51_02895</name>
</gene>
<sequence>MTSLTRKLLGALAAAALAGSGVAAATTLPASAAAVVSGTLFTGMGQSLDEDTALAIAEAGARADAAAHGFTECDVFESVSAQSPKLVWTAWVTVRCLALSR</sequence>
<comment type="caution">
    <text evidence="2">The sequence shown here is derived from an EMBL/GenBank/DDBJ whole genome shotgun (WGS) entry which is preliminary data.</text>
</comment>
<proteinExistence type="predicted"/>
<protein>
    <recommendedName>
        <fullName evidence="4">DUF732 domain-containing protein</fullName>
    </recommendedName>
</protein>